<dbReference type="Proteomes" id="UP000789595">
    <property type="component" value="Unassembled WGS sequence"/>
</dbReference>
<evidence type="ECO:0000313" key="3">
    <source>
        <dbReference type="Proteomes" id="UP000789595"/>
    </source>
</evidence>
<dbReference type="EMBL" id="CAKKNE010000002">
    <property type="protein sequence ID" value="CAH0367388.1"/>
    <property type="molecule type" value="Genomic_DNA"/>
</dbReference>
<evidence type="ECO:0000313" key="2">
    <source>
        <dbReference type="EMBL" id="CAH0367388.1"/>
    </source>
</evidence>
<comment type="caution">
    <text evidence="2">The sequence shown here is derived from an EMBL/GenBank/DDBJ whole genome shotgun (WGS) entry which is preliminary data.</text>
</comment>
<keyword evidence="3" id="KW-1185">Reference proteome</keyword>
<dbReference type="OrthoDB" id="10585698at2759"/>
<sequence length="346" mass="37650">MEQLTASARFGSEAAGGAAPAPSVDHHDVVDYGDWPCPANRPACAGAPPRVAFLIAGEARGFAERYAASLKKYVLDDFGAHPDSALLLVLTGAERRNETTWASLKRALRPALVEFVPDAARPGLPLEGPDARLRQNVSLPGWPSQNATGLHHKASRGFYECVNGTRWADAAYAAAVDRWWGTMRLALNLLEARERAIGRPYDFVFFARPDVRYLSGFGPWCGYDATTWYSGGHGAPDMLWYMPRGVAADVLNSLDALYGCAGPGHLCCIKEYSSREVELLKSYWALWYWRAAKGYALSTRLRGNASVVGHHTRVGGRGIYIGCGHRSRAGAGVVEELFGPDVWPAP</sequence>
<accession>A0A8J2S873</accession>
<name>A0A8J2S873_9STRA</name>
<feature type="region of interest" description="Disordered" evidence="1">
    <location>
        <begin position="1"/>
        <end position="23"/>
    </location>
</feature>
<gene>
    <name evidence="2" type="ORF">PECAL_2P04060</name>
</gene>
<reference evidence="2" key="1">
    <citation type="submission" date="2021-11" db="EMBL/GenBank/DDBJ databases">
        <authorList>
            <consortium name="Genoscope - CEA"/>
            <person name="William W."/>
        </authorList>
    </citation>
    <scope>NUCLEOTIDE SEQUENCE</scope>
</reference>
<evidence type="ECO:0000256" key="1">
    <source>
        <dbReference type="SAM" id="MobiDB-lite"/>
    </source>
</evidence>
<protein>
    <submittedName>
        <fullName evidence="2">Uncharacterized protein</fullName>
    </submittedName>
</protein>
<organism evidence="2 3">
    <name type="scientific">Pelagomonas calceolata</name>
    <dbReference type="NCBI Taxonomy" id="35677"/>
    <lineage>
        <taxon>Eukaryota</taxon>
        <taxon>Sar</taxon>
        <taxon>Stramenopiles</taxon>
        <taxon>Ochrophyta</taxon>
        <taxon>Pelagophyceae</taxon>
        <taxon>Pelagomonadales</taxon>
        <taxon>Pelagomonadaceae</taxon>
        <taxon>Pelagomonas</taxon>
    </lineage>
</organism>
<dbReference type="AlphaFoldDB" id="A0A8J2S873"/>
<proteinExistence type="predicted"/>